<gene>
    <name evidence="1" type="ORF">H9945_07645</name>
</gene>
<proteinExistence type="predicted"/>
<dbReference type="AlphaFoldDB" id="A0A9D2M6M5"/>
<accession>A0A9D2M6M5</accession>
<name>A0A9D2M6M5_9FIRM</name>
<evidence type="ECO:0000313" key="2">
    <source>
        <dbReference type="Proteomes" id="UP000886803"/>
    </source>
</evidence>
<dbReference type="EMBL" id="DWYG01000130">
    <property type="protein sequence ID" value="HJB42356.1"/>
    <property type="molecule type" value="Genomic_DNA"/>
</dbReference>
<dbReference type="Proteomes" id="UP000886803">
    <property type="component" value="Unassembled WGS sequence"/>
</dbReference>
<evidence type="ECO:0000313" key="1">
    <source>
        <dbReference type="EMBL" id="HJB42356.1"/>
    </source>
</evidence>
<organism evidence="1 2">
    <name type="scientific">Candidatus Gemmiger avicola</name>
    <dbReference type="NCBI Taxonomy" id="2838605"/>
    <lineage>
        <taxon>Bacteria</taxon>
        <taxon>Bacillati</taxon>
        <taxon>Bacillota</taxon>
        <taxon>Clostridia</taxon>
        <taxon>Eubacteriales</taxon>
        <taxon>Gemmiger</taxon>
    </lineage>
</organism>
<reference evidence="1" key="1">
    <citation type="journal article" date="2021" name="PeerJ">
        <title>Extensive microbial diversity within the chicken gut microbiome revealed by metagenomics and culture.</title>
        <authorList>
            <person name="Gilroy R."/>
            <person name="Ravi A."/>
            <person name="Getino M."/>
            <person name="Pursley I."/>
            <person name="Horton D.L."/>
            <person name="Alikhan N.F."/>
            <person name="Baker D."/>
            <person name="Gharbi K."/>
            <person name="Hall N."/>
            <person name="Watson M."/>
            <person name="Adriaenssens E.M."/>
            <person name="Foster-Nyarko E."/>
            <person name="Jarju S."/>
            <person name="Secka A."/>
            <person name="Antonio M."/>
            <person name="Oren A."/>
            <person name="Chaudhuri R.R."/>
            <person name="La Ragione R."/>
            <person name="Hildebrand F."/>
            <person name="Pallen M.J."/>
        </authorList>
    </citation>
    <scope>NUCLEOTIDE SEQUENCE</scope>
    <source>
        <strain evidence="1">ChiBcec8-13705</strain>
    </source>
</reference>
<protein>
    <submittedName>
        <fullName evidence="1">Uncharacterized protein</fullName>
    </submittedName>
</protein>
<sequence>MCAKLGSSPAEHEEAFATYFAHNWEHQARLEILSDGSAIVTLSRLIQPF</sequence>
<reference evidence="1" key="2">
    <citation type="submission" date="2021-04" db="EMBL/GenBank/DDBJ databases">
        <authorList>
            <person name="Gilroy R."/>
        </authorList>
    </citation>
    <scope>NUCLEOTIDE SEQUENCE</scope>
    <source>
        <strain evidence="1">ChiBcec8-13705</strain>
    </source>
</reference>
<comment type="caution">
    <text evidence="1">The sequence shown here is derived from an EMBL/GenBank/DDBJ whole genome shotgun (WGS) entry which is preliminary data.</text>
</comment>